<comment type="caution">
    <text evidence="2">The sequence shown here is derived from an EMBL/GenBank/DDBJ whole genome shotgun (WGS) entry which is preliminary data.</text>
</comment>
<keyword evidence="1" id="KW-0732">Signal</keyword>
<reference evidence="2 3" key="1">
    <citation type="submission" date="2023-07" db="EMBL/GenBank/DDBJ databases">
        <title>Genomic Encyclopedia of Type Strains, Phase IV (KMG-IV): sequencing the most valuable type-strain genomes for metagenomic binning, comparative biology and taxonomic classification.</title>
        <authorList>
            <person name="Goeker M."/>
        </authorList>
    </citation>
    <scope>NUCLEOTIDE SEQUENCE [LARGE SCALE GENOMIC DNA]</scope>
    <source>
        <strain evidence="2 3">DSM 18695</strain>
    </source>
</reference>
<proteinExistence type="predicted"/>
<organism evidence="2 3">
    <name type="scientific">Caulobacter ginsengisoli</name>
    <dbReference type="NCBI Taxonomy" id="400775"/>
    <lineage>
        <taxon>Bacteria</taxon>
        <taxon>Pseudomonadati</taxon>
        <taxon>Pseudomonadota</taxon>
        <taxon>Alphaproteobacteria</taxon>
        <taxon>Caulobacterales</taxon>
        <taxon>Caulobacteraceae</taxon>
        <taxon>Caulobacter</taxon>
    </lineage>
</organism>
<feature type="signal peptide" evidence="1">
    <location>
        <begin position="1"/>
        <end position="19"/>
    </location>
</feature>
<dbReference type="PROSITE" id="PS51257">
    <property type="entry name" value="PROKAR_LIPOPROTEIN"/>
    <property type="match status" value="1"/>
</dbReference>
<evidence type="ECO:0000313" key="2">
    <source>
        <dbReference type="EMBL" id="MDQ0466829.1"/>
    </source>
</evidence>
<keyword evidence="3" id="KW-1185">Reference proteome</keyword>
<dbReference type="RefSeq" id="WP_307353007.1">
    <property type="nucleotide sequence ID" value="NZ_JAUSVS010000015.1"/>
</dbReference>
<protein>
    <recommendedName>
        <fullName evidence="4">DUF1795 domain-containing protein</fullName>
    </recommendedName>
</protein>
<dbReference type="EMBL" id="JAUSVS010000015">
    <property type="protein sequence ID" value="MDQ0466829.1"/>
    <property type="molecule type" value="Genomic_DNA"/>
</dbReference>
<name>A0ABU0J0K8_9CAUL</name>
<gene>
    <name evidence="2" type="ORF">QO010_004625</name>
</gene>
<feature type="chain" id="PRO_5045842351" description="DUF1795 domain-containing protein" evidence="1">
    <location>
        <begin position="20"/>
        <end position="197"/>
    </location>
</feature>
<evidence type="ECO:0008006" key="4">
    <source>
        <dbReference type="Google" id="ProtNLM"/>
    </source>
</evidence>
<dbReference type="Proteomes" id="UP001228905">
    <property type="component" value="Unassembled WGS sequence"/>
</dbReference>
<evidence type="ECO:0000256" key="1">
    <source>
        <dbReference type="SAM" id="SignalP"/>
    </source>
</evidence>
<sequence>MIRKILIAGAALLAMAVSACTTIPSVPAGPFAVGGNQVTLDRQWSDVTIFSPGGRKSLKQLSIDGPLLDNLYVSNGLAPGAYLLKPAKKETPTPTVRAGMTPTEQVEFVTDNLSVLGYQRIEVASLKPGKTANGQQAIRATITAKTKAGLDISVLAQMLQVKDRLYLVMYVAPTEHYYGASLKNAESVMDSMAPTGS</sequence>
<accession>A0ABU0J0K8</accession>
<evidence type="ECO:0000313" key="3">
    <source>
        <dbReference type="Proteomes" id="UP001228905"/>
    </source>
</evidence>